<dbReference type="STRING" id="547042.BACCOPRO_03548"/>
<evidence type="ECO:0000313" key="1">
    <source>
        <dbReference type="EMBL" id="EEF78025.1"/>
    </source>
</evidence>
<keyword evidence="2" id="KW-1185">Reference proteome</keyword>
<proteinExistence type="predicted"/>
<accession>S0FD22</accession>
<dbReference type="HOGENOM" id="CLU_3164541_0_0_10"/>
<name>S0FD22_9BACT</name>
<sequence>MQSLLSSSSRQTVSCSPEEAYINPQRIIAHSKKFPTFAKSCSVNLLS</sequence>
<protein>
    <submittedName>
        <fullName evidence="1">Uncharacterized protein</fullName>
    </submittedName>
</protein>
<gene>
    <name evidence="1" type="ORF">BACCOPRO_03548</name>
</gene>
<dbReference type="AlphaFoldDB" id="S0FD22"/>
<evidence type="ECO:0000313" key="2">
    <source>
        <dbReference type="Proteomes" id="UP000014073"/>
    </source>
</evidence>
<dbReference type="EMBL" id="ACBW01000221">
    <property type="protein sequence ID" value="EEF78025.1"/>
    <property type="molecule type" value="Genomic_DNA"/>
</dbReference>
<comment type="caution">
    <text evidence="1">The sequence shown here is derived from an EMBL/GenBank/DDBJ whole genome shotgun (WGS) entry which is preliminary data.</text>
</comment>
<reference evidence="1 2" key="1">
    <citation type="submission" date="2008-12" db="EMBL/GenBank/DDBJ databases">
        <authorList>
            <person name="Fulton L."/>
            <person name="Clifton S."/>
            <person name="Fulton B."/>
            <person name="Xu J."/>
            <person name="Minx P."/>
            <person name="Pepin K.H."/>
            <person name="Johnson M."/>
            <person name="Bhonagiri V."/>
            <person name="Nash W.E."/>
            <person name="Mardis E.R."/>
            <person name="Wilson R.K."/>
        </authorList>
    </citation>
    <scope>NUCLEOTIDE SEQUENCE [LARGE SCALE GENOMIC DNA]</scope>
    <source>
        <strain evidence="1 2">DSM 18228</strain>
    </source>
</reference>
<organism evidence="1 2">
    <name type="scientific">Phocaeicola coprophilus DSM 18228 = JCM 13818</name>
    <dbReference type="NCBI Taxonomy" id="547042"/>
    <lineage>
        <taxon>Bacteria</taxon>
        <taxon>Pseudomonadati</taxon>
        <taxon>Bacteroidota</taxon>
        <taxon>Bacteroidia</taxon>
        <taxon>Bacteroidales</taxon>
        <taxon>Bacteroidaceae</taxon>
        <taxon>Phocaeicola</taxon>
    </lineage>
</organism>
<dbReference type="Proteomes" id="UP000014073">
    <property type="component" value="Unassembled WGS sequence"/>
</dbReference>